<feature type="transmembrane region" description="Helical" evidence="1">
    <location>
        <begin position="81"/>
        <end position="99"/>
    </location>
</feature>
<dbReference type="InterPro" id="IPR052712">
    <property type="entry name" value="Acid_resist_chaperone_HdeD"/>
</dbReference>
<comment type="caution">
    <text evidence="2">The sequence shown here is derived from an EMBL/GenBank/DDBJ whole genome shotgun (WGS) entry which is preliminary data.</text>
</comment>
<evidence type="ECO:0008006" key="4">
    <source>
        <dbReference type="Google" id="ProtNLM"/>
    </source>
</evidence>
<keyword evidence="1" id="KW-0472">Membrane</keyword>
<evidence type="ECO:0000256" key="1">
    <source>
        <dbReference type="SAM" id="Phobius"/>
    </source>
</evidence>
<dbReference type="PANTHER" id="PTHR34989">
    <property type="entry name" value="PROTEIN HDED"/>
    <property type="match status" value="1"/>
</dbReference>
<dbReference type="AlphaFoldDB" id="A0A0J7XYM7"/>
<feature type="transmembrane region" description="Helical" evidence="1">
    <location>
        <begin position="56"/>
        <end position="75"/>
    </location>
</feature>
<dbReference type="InterPro" id="IPR005325">
    <property type="entry name" value="DUF308_memb"/>
</dbReference>
<keyword evidence="1" id="KW-0812">Transmembrane</keyword>
<reference evidence="2 3" key="1">
    <citation type="journal article" date="2015" name="G3 (Bethesda)">
        <title>Insights into Ongoing Evolution of the Hexachlorocyclohexane Catabolic Pathway from Comparative Genomics of Ten Sphingomonadaceae Strains.</title>
        <authorList>
            <person name="Pearce S.L."/>
            <person name="Oakeshott J.G."/>
            <person name="Pandey G."/>
        </authorList>
    </citation>
    <scope>NUCLEOTIDE SEQUENCE [LARGE SCALE GENOMIC DNA]</scope>
    <source>
        <strain evidence="2 3">LL02</strain>
    </source>
</reference>
<protein>
    <recommendedName>
        <fullName evidence="4">HdeD protein</fullName>
    </recommendedName>
</protein>
<proteinExistence type="predicted"/>
<accession>A0A0J7XYM7</accession>
<dbReference type="Proteomes" id="UP000052268">
    <property type="component" value="Unassembled WGS sequence"/>
</dbReference>
<dbReference type="EMBL" id="JACU01000004">
    <property type="protein sequence ID" value="KMS56587.1"/>
    <property type="molecule type" value="Genomic_DNA"/>
</dbReference>
<evidence type="ECO:0000313" key="3">
    <source>
        <dbReference type="Proteomes" id="UP000052268"/>
    </source>
</evidence>
<keyword evidence="1" id="KW-1133">Transmembrane helix</keyword>
<evidence type="ECO:0000313" key="2">
    <source>
        <dbReference type="EMBL" id="KMS56587.1"/>
    </source>
</evidence>
<feature type="transmembrane region" description="Helical" evidence="1">
    <location>
        <begin position="111"/>
        <end position="132"/>
    </location>
</feature>
<keyword evidence="3" id="KW-1185">Reference proteome</keyword>
<feature type="transmembrane region" description="Helical" evidence="1">
    <location>
        <begin position="6"/>
        <end position="36"/>
    </location>
</feature>
<dbReference type="GO" id="GO:0005886">
    <property type="term" value="C:plasma membrane"/>
    <property type="evidence" value="ECO:0007669"/>
    <property type="project" value="TreeGrafter"/>
</dbReference>
<name>A0A0J7XYM7_9SPHN</name>
<feature type="transmembrane region" description="Helical" evidence="1">
    <location>
        <begin position="138"/>
        <end position="161"/>
    </location>
</feature>
<dbReference type="Pfam" id="PF03729">
    <property type="entry name" value="DUF308"/>
    <property type="match status" value="1"/>
</dbReference>
<sequence length="185" mass="19633">MLALKGAAGIVLGLVGISWPAITLLTLVLAFAAYCIIGVGLSEVLGVRWARYGGHWVWPTLTAVAALTAASIALLNPGPTVVAFAIMLAIWAIVTGDLHHRRGCTPPRDHGRLWMLISGGAAVLLLGLALAAVPPLDLFTLVWMIAVGMAASGFALLRIAFRLCLHNRDHRTHVDRRPKAATRPS</sequence>
<organism evidence="2 3">
    <name type="scientific">Novosphingobium barchaimii LL02</name>
    <dbReference type="NCBI Taxonomy" id="1114963"/>
    <lineage>
        <taxon>Bacteria</taxon>
        <taxon>Pseudomonadati</taxon>
        <taxon>Pseudomonadota</taxon>
        <taxon>Alphaproteobacteria</taxon>
        <taxon>Sphingomonadales</taxon>
        <taxon>Sphingomonadaceae</taxon>
        <taxon>Novosphingobium</taxon>
    </lineage>
</organism>
<gene>
    <name evidence="2" type="ORF">V474_13240</name>
</gene>
<dbReference type="PANTHER" id="PTHR34989:SF1">
    <property type="entry name" value="PROTEIN HDED"/>
    <property type="match status" value="1"/>
</dbReference>